<comment type="caution">
    <text evidence="1">The sequence shown here is derived from an EMBL/GenBank/DDBJ whole genome shotgun (WGS) entry which is preliminary data.</text>
</comment>
<dbReference type="Proteomes" id="UP000319715">
    <property type="component" value="Unassembled WGS sequence"/>
</dbReference>
<evidence type="ECO:0000313" key="2">
    <source>
        <dbReference type="Proteomes" id="UP000319715"/>
    </source>
</evidence>
<proteinExistence type="predicted"/>
<accession>A0ABY2ZQC2</accession>
<reference evidence="1 2" key="1">
    <citation type="submission" date="2019-06" db="EMBL/GenBank/DDBJ databases">
        <title>Pantoea dispersa Assembly.</title>
        <authorList>
            <person name="Wang J."/>
        </authorList>
    </citation>
    <scope>NUCLEOTIDE SEQUENCE [LARGE SCALE GENOMIC DNA]</scope>
    <source>
        <strain evidence="2">bio</strain>
    </source>
</reference>
<gene>
    <name evidence="1" type="ORF">FK492_24590</name>
</gene>
<feature type="non-terminal residue" evidence="1">
    <location>
        <position position="1"/>
    </location>
</feature>
<keyword evidence="2" id="KW-1185">Reference proteome</keyword>
<sequence>AIVAAERGYDLPVSVEIRDTRGQVVCVARIAMWVSPRMPSSA</sequence>
<protein>
    <submittedName>
        <fullName evidence="1">DUF4442 domain-containing protein</fullName>
    </submittedName>
</protein>
<dbReference type="EMBL" id="VICF01000256">
    <property type="protein sequence ID" value="TQC55268.1"/>
    <property type="molecule type" value="Genomic_DNA"/>
</dbReference>
<name>A0ABY2ZQC2_9GAMM</name>
<evidence type="ECO:0000313" key="1">
    <source>
        <dbReference type="EMBL" id="TQC55268.1"/>
    </source>
</evidence>
<organism evidence="1 2">
    <name type="scientific">Pantoea dispersa</name>
    <dbReference type="NCBI Taxonomy" id="59814"/>
    <lineage>
        <taxon>Bacteria</taxon>
        <taxon>Pseudomonadati</taxon>
        <taxon>Pseudomonadota</taxon>
        <taxon>Gammaproteobacteria</taxon>
        <taxon>Enterobacterales</taxon>
        <taxon>Erwiniaceae</taxon>
        <taxon>Pantoea</taxon>
    </lineage>
</organism>